<evidence type="ECO:0000313" key="3">
    <source>
        <dbReference type="Proteomes" id="UP000645828"/>
    </source>
</evidence>
<reference evidence="2" key="1">
    <citation type="submission" date="2020-12" db="EMBL/GenBank/DDBJ databases">
        <authorList>
            <consortium name="Molecular Ecology Group"/>
        </authorList>
    </citation>
    <scope>NUCLEOTIDE SEQUENCE</scope>
    <source>
        <strain evidence="2">TBG_1078</strain>
    </source>
</reference>
<proteinExistence type="predicted"/>
<feature type="compositionally biased region" description="Basic and acidic residues" evidence="1">
    <location>
        <begin position="201"/>
        <end position="212"/>
    </location>
</feature>
<gene>
    <name evidence="2" type="ORF">NYPRO_LOCUS17584</name>
</gene>
<feature type="compositionally biased region" description="Gly residues" evidence="1">
    <location>
        <begin position="71"/>
        <end position="81"/>
    </location>
</feature>
<protein>
    <submittedName>
        <fullName evidence="2">(raccoon dog) hypothetical protein</fullName>
    </submittedName>
</protein>
<feature type="compositionally biased region" description="Pro residues" evidence="1">
    <location>
        <begin position="182"/>
        <end position="195"/>
    </location>
</feature>
<name>A0A811Z760_NYCPR</name>
<evidence type="ECO:0000313" key="2">
    <source>
        <dbReference type="EMBL" id="CAD7684791.1"/>
    </source>
</evidence>
<feature type="compositionally biased region" description="Basic and acidic residues" evidence="1">
    <location>
        <begin position="16"/>
        <end position="38"/>
    </location>
</feature>
<dbReference type="Proteomes" id="UP000645828">
    <property type="component" value="Unassembled WGS sequence"/>
</dbReference>
<dbReference type="EMBL" id="CAJHUB010000760">
    <property type="protein sequence ID" value="CAD7684791.1"/>
    <property type="molecule type" value="Genomic_DNA"/>
</dbReference>
<feature type="compositionally biased region" description="Low complexity" evidence="1">
    <location>
        <begin position="141"/>
        <end position="157"/>
    </location>
</feature>
<organism evidence="2 3">
    <name type="scientific">Nyctereutes procyonoides</name>
    <name type="common">Raccoon dog</name>
    <name type="synonym">Canis procyonoides</name>
    <dbReference type="NCBI Taxonomy" id="34880"/>
    <lineage>
        <taxon>Eukaryota</taxon>
        <taxon>Metazoa</taxon>
        <taxon>Chordata</taxon>
        <taxon>Craniata</taxon>
        <taxon>Vertebrata</taxon>
        <taxon>Euteleostomi</taxon>
        <taxon>Mammalia</taxon>
        <taxon>Eutheria</taxon>
        <taxon>Laurasiatheria</taxon>
        <taxon>Carnivora</taxon>
        <taxon>Caniformia</taxon>
        <taxon>Canidae</taxon>
        <taxon>Nyctereutes</taxon>
    </lineage>
</organism>
<comment type="caution">
    <text evidence="2">The sequence shown here is derived from an EMBL/GenBank/DDBJ whole genome shotgun (WGS) entry which is preliminary data.</text>
</comment>
<feature type="region of interest" description="Disordered" evidence="1">
    <location>
        <begin position="1"/>
        <end position="212"/>
    </location>
</feature>
<keyword evidence="3" id="KW-1185">Reference proteome</keyword>
<sequence length="249" mass="26548">MQRGQWAMQGPGVNRLGREKLHWSWVREDPGSKPRGPEGQRLSPTPTPTPPGPENGAQLGKRWSRAPRGPAGRGAGGGGRGPAAARPPSTHTPFFQGAWPQHPKMRQEQLPAPRGRRSAGQHRAGSRPQGPLEPRAPSPGRPRSGPAAPAAPRTGPGRARGRQLAGPGALACTAPRAQPLSQPEPPLPPPPPPARPFLRAPARDTGERAPPRSAREAGLLSLLWGPLFCFCLPMQFRSAWSCWTVAHNL</sequence>
<evidence type="ECO:0000256" key="1">
    <source>
        <dbReference type="SAM" id="MobiDB-lite"/>
    </source>
</evidence>
<dbReference type="AlphaFoldDB" id="A0A811Z760"/>
<accession>A0A811Z760</accession>